<dbReference type="RefSeq" id="WP_087582632.1">
    <property type="nucleotide sequence ID" value="NZ_NDYN01000001.1"/>
</dbReference>
<keyword evidence="10" id="KW-1208">Phospholipid metabolism</keyword>
<evidence type="ECO:0000256" key="2">
    <source>
        <dbReference type="ARBA" id="ARBA00005189"/>
    </source>
</evidence>
<dbReference type="AlphaFoldDB" id="A0A1Y5MLJ1"/>
<keyword evidence="5" id="KW-0210">Decarboxylase</keyword>
<dbReference type="InterPro" id="IPR033177">
    <property type="entry name" value="PSD-B"/>
</dbReference>
<dbReference type="GO" id="GO:0006646">
    <property type="term" value="P:phosphatidylethanolamine biosynthetic process"/>
    <property type="evidence" value="ECO:0007669"/>
    <property type="project" value="UniProtKB-UniPathway"/>
</dbReference>
<evidence type="ECO:0000256" key="9">
    <source>
        <dbReference type="ARBA" id="ARBA00023239"/>
    </source>
</evidence>
<reference evidence="13 14" key="1">
    <citation type="submission" date="2017-04" db="EMBL/GenBank/DDBJ databases">
        <title>Complete genome of Campylobacter concisus ATCC 33237T and draft genomes for an additional eight well characterized C. concisus strains.</title>
        <authorList>
            <person name="Cornelius A.J."/>
            <person name="Miller W.G."/>
            <person name="Lastovica A.J."/>
            <person name="On S.L."/>
            <person name="French N.P."/>
            <person name="Vandenberg O."/>
            <person name="Biggs P.J."/>
        </authorList>
    </citation>
    <scope>NUCLEOTIDE SEQUENCE [LARGE SCALE GENOMIC DNA]</scope>
    <source>
        <strain evidence="13 14">CCUG 19995</strain>
    </source>
</reference>
<keyword evidence="4" id="KW-0444">Lipid biosynthesis</keyword>
<evidence type="ECO:0000256" key="6">
    <source>
        <dbReference type="ARBA" id="ARBA00023098"/>
    </source>
</evidence>
<keyword evidence="7" id="KW-0865">Zymogen</keyword>
<evidence type="ECO:0000256" key="4">
    <source>
        <dbReference type="ARBA" id="ARBA00022516"/>
    </source>
</evidence>
<comment type="pathway">
    <text evidence="2">Lipid metabolism.</text>
</comment>
<comment type="cofactor">
    <cofactor evidence="1">
        <name>pyruvate</name>
        <dbReference type="ChEBI" id="CHEBI:15361"/>
    </cofactor>
</comment>
<evidence type="ECO:0000256" key="11">
    <source>
        <dbReference type="ARBA" id="ARBA00023317"/>
    </source>
</evidence>
<evidence type="ECO:0000256" key="10">
    <source>
        <dbReference type="ARBA" id="ARBA00023264"/>
    </source>
</evidence>
<evidence type="ECO:0000256" key="3">
    <source>
        <dbReference type="ARBA" id="ARBA00012243"/>
    </source>
</evidence>
<evidence type="ECO:0000256" key="12">
    <source>
        <dbReference type="ARBA" id="ARBA00024326"/>
    </source>
</evidence>
<keyword evidence="9" id="KW-0456">Lyase</keyword>
<evidence type="ECO:0000313" key="13">
    <source>
        <dbReference type="EMBL" id="OUT09187.1"/>
    </source>
</evidence>
<dbReference type="Pfam" id="PF02666">
    <property type="entry name" value="PS_Dcarbxylase"/>
    <property type="match status" value="1"/>
</dbReference>
<keyword evidence="6" id="KW-0443">Lipid metabolism</keyword>
<evidence type="ECO:0000313" key="14">
    <source>
        <dbReference type="Proteomes" id="UP000196317"/>
    </source>
</evidence>
<dbReference type="Proteomes" id="UP000196317">
    <property type="component" value="Unassembled WGS sequence"/>
</dbReference>
<comment type="caution">
    <text evidence="13">The sequence shown here is derived from an EMBL/GenBank/DDBJ whole genome shotgun (WGS) entry which is preliminary data.</text>
</comment>
<dbReference type="EC" id="4.1.1.65" evidence="3"/>
<dbReference type="GO" id="GO:0004609">
    <property type="term" value="F:phosphatidylserine decarboxylase activity"/>
    <property type="evidence" value="ECO:0007669"/>
    <property type="project" value="UniProtKB-EC"/>
</dbReference>
<name>A0A1Y5MLJ1_9BACT</name>
<accession>A0A1Y5MLJ1</accession>
<dbReference type="EMBL" id="NDYN01000001">
    <property type="protein sequence ID" value="OUT09187.1"/>
    <property type="molecule type" value="Genomic_DNA"/>
</dbReference>
<keyword evidence="8" id="KW-0594">Phospholipid biosynthesis</keyword>
<gene>
    <name evidence="13" type="ORF">B9N65_02255</name>
</gene>
<sequence>MNKDNLFSQIFGKVAKINFFKPLQELINSFYVKLFKIDMSEFKPASEYKNLNKLFTRELLKPREFDAADEIFISPVDGTCLSFGTTKELEAFSIKGMSYGVKELLGQGELEGEYDFANIYLSPKDYHHYHAPCDITIKKAVYIPGKLYSVAVKWLGKVDSLYTKNERVALLCEMKNGKKLWLVFVGALNVGKMKFCFDERIQTNAMANFTQIYEYENLHIKKGERLGNFELGSTIVILSEKDAIEYNLFENKELKFAEAIGRIREI</sequence>
<evidence type="ECO:0000256" key="5">
    <source>
        <dbReference type="ARBA" id="ARBA00022793"/>
    </source>
</evidence>
<dbReference type="NCBIfam" id="NF003038">
    <property type="entry name" value="PRK03934.1"/>
    <property type="match status" value="1"/>
</dbReference>
<organism evidence="13 14">
    <name type="scientific">Campylobacter concisus</name>
    <dbReference type="NCBI Taxonomy" id="199"/>
    <lineage>
        <taxon>Bacteria</taxon>
        <taxon>Pseudomonadati</taxon>
        <taxon>Campylobacterota</taxon>
        <taxon>Epsilonproteobacteria</taxon>
        <taxon>Campylobacterales</taxon>
        <taxon>Campylobacteraceae</taxon>
        <taxon>Campylobacter</taxon>
    </lineage>
</organism>
<proteinExistence type="predicted"/>
<comment type="pathway">
    <text evidence="12">Phospholipid metabolism; phosphatidylethanolamine biosynthesis.</text>
</comment>
<protein>
    <recommendedName>
        <fullName evidence="3">phosphatidylserine decarboxylase</fullName>
        <ecNumber evidence="3">4.1.1.65</ecNumber>
    </recommendedName>
</protein>
<evidence type="ECO:0000256" key="1">
    <source>
        <dbReference type="ARBA" id="ARBA00001928"/>
    </source>
</evidence>
<dbReference type="PANTHER" id="PTHR10067">
    <property type="entry name" value="PHOSPHATIDYLSERINE DECARBOXYLASE"/>
    <property type="match status" value="1"/>
</dbReference>
<evidence type="ECO:0000256" key="8">
    <source>
        <dbReference type="ARBA" id="ARBA00023209"/>
    </source>
</evidence>
<evidence type="ECO:0000256" key="7">
    <source>
        <dbReference type="ARBA" id="ARBA00023145"/>
    </source>
</evidence>
<dbReference type="UniPathway" id="UPA00558"/>
<dbReference type="InterPro" id="IPR003817">
    <property type="entry name" value="PS_Dcarbxylase"/>
</dbReference>
<dbReference type="PANTHER" id="PTHR10067:SF6">
    <property type="entry name" value="PHOSPHATIDYLSERINE DECARBOXYLASE PROENZYME, MITOCHONDRIAL"/>
    <property type="match status" value="1"/>
</dbReference>
<dbReference type="NCBIfam" id="TIGR00163">
    <property type="entry name" value="PS_decarb"/>
    <property type="match status" value="1"/>
</dbReference>
<keyword evidence="11" id="KW-0670">Pyruvate</keyword>